<evidence type="ECO:0000256" key="5">
    <source>
        <dbReference type="ARBA" id="ARBA00022927"/>
    </source>
</evidence>
<feature type="region of interest" description="Disordered" evidence="10">
    <location>
        <begin position="121"/>
        <end position="140"/>
    </location>
</feature>
<organism evidence="13 14">
    <name type="scientific">Ranatra chinensis</name>
    <dbReference type="NCBI Taxonomy" id="642074"/>
    <lineage>
        <taxon>Eukaryota</taxon>
        <taxon>Metazoa</taxon>
        <taxon>Ecdysozoa</taxon>
        <taxon>Arthropoda</taxon>
        <taxon>Hexapoda</taxon>
        <taxon>Insecta</taxon>
        <taxon>Pterygota</taxon>
        <taxon>Neoptera</taxon>
        <taxon>Paraneoptera</taxon>
        <taxon>Hemiptera</taxon>
        <taxon>Heteroptera</taxon>
        <taxon>Panheteroptera</taxon>
        <taxon>Nepomorpha</taxon>
        <taxon>Nepidae</taxon>
        <taxon>Ranatrinae</taxon>
        <taxon>Ranatra</taxon>
    </lineage>
</organism>
<evidence type="ECO:0000256" key="11">
    <source>
        <dbReference type="SAM" id="Phobius"/>
    </source>
</evidence>
<evidence type="ECO:0000256" key="3">
    <source>
        <dbReference type="ARBA" id="ARBA00022448"/>
    </source>
</evidence>
<feature type="coiled-coil region" evidence="9">
    <location>
        <begin position="150"/>
        <end position="184"/>
    </location>
</feature>
<dbReference type="PANTHER" id="PTHR15959:SF0">
    <property type="entry name" value="SYNTAXIN-18"/>
    <property type="match status" value="1"/>
</dbReference>
<evidence type="ECO:0000313" key="14">
    <source>
        <dbReference type="Proteomes" id="UP001558652"/>
    </source>
</evidence>
<keyword evidence="5" id="KW-0653">Protein transport</keyword>
<dbReference type="PANTHER" id="PTHR15959">
    <property type="entry name" value="SYNTAXIN-18"/>
    <property type="match status" value="1"/>
</dbReference>
<dbReference type="InterPro" id="IPR019529">
    <property type="entry name" value="Syntaxin-18_N"/>
</dbReference>
<keyword evidence="3" id="KW-0813">Transport</keyword>
<keyword evidence="6 11" id="KW-1133">Transmembrane helix</keyword>
<dbReference type="Pfam" id="PF10496">
    <property type="entry name" value="Syntaxin-18_N"/>
    <property type="match status" value="1"/>
</dbReference>
<dbReference type="EMBL" id="JBFDAA010000015">
    <property type="protein sequence ID" value="KAL1117939.1"/>
    <property type="molecule type" value="Genomic_DNA"/>
</dbReference>
<evidence type="ECO:0000256" key="1">
    <source>
        <dbReference type="ARBA" id="ARBA00004211"/>
    </source>
</evidence>
<keyword evidence="7 9" id="KW-0175">Coiled coil</keyword>
<accession>A0ABD0Y3B5</accession>
<keyword evidence="8 11" id="KW-0472">Membrane</keyword>
<keyword evidence="14" id="KW-1185">Reference proteome</keyword>
<evidence type="ECO:0000256" key="10">
    <source>
        <dbReference type="SAM" id="MobiDB-lite"/>
    </source>
</evidence>
<evidence type="ECO:0000256" key="9">
    <source>
        <dbReference type="SAM" id="Coils"/>
    </source>
</evidence>
<dbReference type="GO" id="GO:0016020">
    <property type="term" value="C:membrane"/>
    <property type="evidence" value="ECO:0007669"/>
    <property type="project" value="UniProtKB-SubCell"/>
</dbReference>
<keyword evidence="4 11" id="KW-0812">Transmembrane</keyword>
<sequence>SCRCKELAHLITKLRDFLLEHRTAYLDFSPGLLAHSDRMSDRDRDRIDKEADEITKACTQILGRYKLETAGQSDPNRKAVLEVLETYLKNVSKIFTEMKLARVKWTVDLEAITKLEPVSDKTFDSDRPLSKRDLSPVEKRPRTVFTDRSLSSLDDDNKLTEAEMQMFEAENEMLFNQVKEIQSKVVKLAELQEMFTEKVLEQSEDIERIERTVVGTTENVIEANTQLRQAIQNYAGLRAFVLFFLLVMSGTLAFLNWYND</sequence>
<evidence type="ECO:0000256" key="8">
    <source>
        <dbReference type="ARBA" id="ARBA00023136"/>
    </source>
</evidence>
<evidence type="ECO:0000256" key="7">
    <source>
        <dbReference type="ARBA" id="ARBA00023054"/>
    </source>
</evidence>
<feature type="non-terminal residue" evidence="13">
    <location>
        <position position="1"/>
    </location>
</feature>
<evidence type="ECO:0000256" key="4">
    <source>
        <dbReference type="ARBA" id="ARBA00022692"/>
    </source>
</evidence>
<feature type="domain" description="SNARE-complex protein Syntaxin-18 N-terminal" evidence="12">
    <location>
        <begin position="3"/>
        <end position="47"/>
    </location>
</feature>
<comment type="subcellular location">
    <subcellularLocation>
        <location evidence="1">Membrane</location>
        <topology evidence="1">Single-pass type IV membrane protein</topology>
    </subcellularLocation>
</comment>
<evidence type="ECO:0000259" key="12">
    <source>
        <dbReference type="Pfam" id="PF10496"/>
    </source>
</evidence>
<protein>
    <recommendedName>
        <fullName evidence="12">SNARE-complex protein Syntaxin-18 N-terminal domain-containing protein</fullName>
    </recommendedName>
</protein>
<dbReference type="Gene3D" id="1.20.5.110">
    <property type="match status" value="1"/>
</dbReference>
<dbReference type="SUPFAM" id="SSF58038">
    <property type="entry name" value="SNARE fusion complex"/>
    <property type="match status" value="1"/>
</dbReference>
<proteinExistence type="inferred from homology"/>
<comment type="similarity">
    <text evidence="2">Belongs to the syntaxin family.</text>
</comment>
<evidence type="ECO:0000313" key="13">
    <source>
        <dbReference type="EMBL" id="KAL1117939.1"/>
    </source>
</evidence>
<dbReference type="Proteomes" id="UP001558652">
    <property type="component" value="Unassembled WGS sequence"/>
</dbReference>
<comment type="caution">
    <text evidence="13">The sequence shown here is derived from an EMBL/GenBank/DDBJ whole genome shotgun (WGS) entry which is preliminary data.</text>
</comment>
<evidence type="ECO:0000256" key="6">
    <source>
        <dbReference type="ARBA" id="ARBA00022989"/>
    </source>
</evidence>
<gene>
    <name evidence="13" type="ORF">AAG570_004252</name>
</gene>
<evidence type="ECO:0000256" key="2">
    <source>
        <dbReference type="ARBA" id="ARBA00009063"/>
    </source>
</evidence>
<dbReference type="AlphaFoldDB" id="A0ABD0Y3B5"/>
<feature type="transmembrane region" description="Helical" evidence="11">
    <location>
        <begin position="237"/>
        <end position="258"/>
    </location>
</feature>
<dbReference type="GO" id="GO:0015031">
    <property type="term" value="P:protein transport"/>
    <property type="evidence" value="ECO:0007669"/>
    <property type="project" value="UniProtKB-KW"/>
</dbReference>
<name>A0ABD0Y3B5_9HEMI</name>
<reference evidence="13 14" key="1">
    <citation type="submission" date="2024-07" db="EMBL/GenBank/DDBJ databases">
        <title>Chromosome-level genome assembly of the water stick insect Ranatra chinensis (Heteroptera: Nepidae).</title>
        <authorList>
            <person name="Liu X."/>
        </authorList>
    </citation>
    <scope>NUCLEOTIDE SEQUENCE [LARGE SCALE GENOMIC DNA]</scope>
    <source>
        <strain evidence="13">Cailab_2021Rc</strain>
        <tissue evidence="13">Muscle</tissue>
    </source>
</reference>